<protein>
    <recommendedName>
        <fullName evidence="4">FlgN family protein</fullName>
    </recommendedName>
</protein>
<dbReference type="Proteomes" id="UP000262969">
    <property type="component" value="Unassembled WGS sequence"/>
</dbReference>
<keyword evidence="1" id="KW-0175">Coiled coil</keyword>
<reference evidence="2 3" key="1">
    <citation type="journal article" date="2018" name="Nat. Biotechnol.">
        <title>A standardized bacterial taxonomy based on genome phylogeny substantially revises the tree of life.</title>
        <authorList>
            <person name="Parks D.H."/>
            <person name="Chuvochina M."/>
            <person name="Waite D.W."/>
            <person name="Rinke C."/>
            <person name="Skarshewski A."/>
            <person name="Chaumeil P.A."/>
            <person name="Hugenholtz P."/>
        </authorList>
    </citation>
    <scope>NUCLEOTIDE SEQUENCE [LARGE SCALE GENOMIC DNA]</scope>
    <source>
        <strain evidence="2">UBA11728</strain>
    </source>
</reference>
<dbReference type="AlphaFoldDB" id="A0A3D2X3Q6"/>
<dbReference type="SUPFAM" id="SSF140566">
    <property type="entry name" value="FlgN-like"/>
    <property type="match status" value="1"/>
</dbReference>
<feature type="coiled-coil region" evidence="1">
    <location>
        <begin position="44"/>
        <end position="108"/>
    </location>
</feature>
<evidence type="ECO:0000313" key="3">
    <source>
        <dbReference type="Proteomes" id="UP000262969"/>
    </source>
</evidence>
<name>A0A3D2X3Q6_9FIRM</name>
<comment type="caution">
    <text evidence="2">The sequence shown here is derived from an EMBL/GenBank/DDBJ whole genome shotgun (WGS) entry which is preliminary data.</text>
</comment>
<evidence type="ECO:0008006" key="4">
    <source>
        <dbReference type="Google" id="ProtNLM"/>
    </source>
</evidence>
<accession>A0A3D2X3Q6</accession>
<organism evidence="2 3">
    <name type="scientific">Lachnoclostridium phytofermentans</name>
    <dbReference type="NCBI Taxonomy" id="66219"/>
    <lineage>
        <taxon>Bacteria</taxon>
        <taxon>Bacillati</taxon>
        <taxon>Bacillota</taxon>
        <taxon>Clostridia</taxon>
        <taxon>Lachnospirales</taxon>
        <taxon>Lachnospiraceae</taxon>
    </lineage>
</organism>
<dbReference type="GO" id="GO:0044780">
    <property type="term" value="P:bacterial-type flagellum assembly"/>
    <property type="evidence" value="ECO:0007669"/>
    <property type="project" value="InterPro"/>
</dbReference>
<evidence type="ECO:0000313" key="2">
    <source>
        <dbReference type="EMBL" id="HCL01165.1"/>
    </source>
</evidence>
<gene>
    <name evidence="2" type="ORF">DHW61_01925</name>
</gene>
<proteinExistence type="predicted"/>
<dbReference type="InterPro" id="IPR036679">
    <property type="entry name" value="FlgN-like_sf"/>
</dbReference>
<sequence>MREEILLKLKEMLNRKKECLQKILYVVKEQEEITFAIESDFDLFEEYIEEKEDLILVLSKLNQEYEEFIKQMGEVGADNTYSDMKQQINLINQEVISLSKEIQILEEKSKDNFEAYVRQEREKIKNFRINNQMASNYYKSMNVGQLEDSYFMDKRK</sequence>
<evidence type="ECO:0000256" key="1">
    <source>
        <dbReference type="SAM" id="Coils"/>
    </source>
</evidence>
<dbReference type="EMBL" id="DPVV01000070">
    <property type="protein sequence ID" value="HCL01165.1"/>
    <property type="molecule type" value="Genomic_DNA"/>
</dbReference>